<name>A0ACB8QBS4_9AGAM</name>
<reference evidence="1" key="2">
    <citation type="journal article" date="2022" name="New Phytol.">
        <title>Evolutionary transition to the ectomycorrhizal habit in the genomes of a hyperdiverse lineage of mushroom-forming fungi.</title>
        <authorList>
            <person name="Looney B."/>
            <person name="Miyauchi S."/>
            <person name="Morin E."/>
            <person name="Drula E."/>
            <person name="Courty P.E."/>
            <person name="Kohler A."/>
            <person name="Kuo A."/>
            <person name="LaButti K."/>
            <person name="Pangilinan J."/>
            <person name="Lipzen A."/>
            <person name="Riley R."/>
            <person name="Andreopoulos W."/>
            <person name="He G."/>
            <person name="Johnson J."/>
            <person name="Nolan M."/>
            <person name="Tritt A."/>
            <person name="Barry K.W."/>
            <person name="Grigoriev I.V."/>
            <person name="Nagy L.G."/>
            <person name="Hibbett D."/>
            <person name="Henrissat B."/>
            <person name="Matheny P.B."/>
            <person name="Labbe J."/>
            <person name="Martin F.M."/>
        </authorList>
    </citation>
    <scope>NUCLEOTIDE SEQUENCE</scope>
    <source>
        <strain evidence="1">EC-137</strain>
    </source>
</reference>
<keyword evidence="2" id="KW-1185">Reference proteome</keyword>
<sequence length="491" mass="54579">MAPVETEYYDLLEVSPEANATDLKKAYRKAAMKASSHCALMCFAYHPDKNPAPEAEEKFKEIGKAYQVLSDPNLRTVYDKYGKKKIDKEGGVAEEDPSSLFAQVFGGERFHDYIGEISLIKEMANISSQMEDDDAEAAALEEKLAALEKKVQQNQGAANGGTTPAADASATSAAMPTEASANPAMQPSQPESIPSPVAGDARPEPQHTSSSDLTPHTSLSGTQTPTTQTPTSASEKRQSMYGNKKTRAKLTPEQRAKLEERERERKKVDEEHQKELRKAMEDRIKMLEQKLIERLRPYVDAKNPGAADDPETKAWELRMRMEAEDLKLESFGVELLHTIGTIYIQKGHTFLKSRKFLGIPGFFSRLKERGSVAKEAWGVIGSAISVQQSLADIERLTTKQEVDEEELRALETDMTGKVMLASWRGTRFEVIQVLRRAVDNALKEPGTSEVVLTNRAKGLLYLGAIFKATIPDESDEERRALERCVYLSFAM</sequence>
<protein>
    <submittedName>
        <fullName evidence="1">X-domain of DnaJ-containing-domain-containing protein</fullName>
    </submittedName>
</protein>
<accession>A0ACB8QBS4</accession>
<evidence type="ECO:0000313" key="2">
    <source>
        <dbReference type="Proteomes" id="UP000814128"/>
    </source>
</evidence>
<evidence type="ECO:0000313" key="1">
    <source>
        <dbReference type="EMBL" id="KAI0029187.1"/>
    </source>
</evidence>
<proteinExistence type="predicted"/>
<reference evidence="1" key="1">
    <citation type="submission" date="2021-02" db="EMBL/GenBank/DDBJ databases">
        <authorList>
            <consortium name="DOE Joint Genome Institute"/>
            <person name="Ahrendt S."/>
            <person name="Looney B.P."/>
            <person name="Miyauchi S."/>
            <person name="Morin E."/>
            <person name="Drula E."/>
            <person name="Courty P.E."/>
            <person name="Chicoki N."/>
            <person name="Fauchery L."/>
            <person name="Kohler A."/>
            <person name="Kuo A."/>
            <person name="Labutti K."/>
            <person name="Pangilinan J."/>
            <person name="Lipzen A."/>
            <person name="Riley R."/>
            <person name="Andreopoulos W."/>
            <person name="He G."/>
            <person name="Johnson J."/>
            <person name="Barry K.W."/>
            <person name="Grigoriev I.V."/>
            <person name="Nagy L."/>
            <person name="Hibbett D."/>
            <person name="Henrissat B."/>
            <person name="Matheny P.B."/>
            <person name="Labbe J."/>
            <person name="Martin F."/>
        </authorList>
    </citation>
    <scope>NUCLEOTIDE SEQUENCE</scope>
    <source>
        <strain evidence="1">EC-137</strain>
    </source>
</reference>
<gene>
    <name evidence="1" type="ORF">K488DRAFT_57003</name>
</gene>
<comment type="caution">
    <text evidence="1">The sequence shown here is derived from an EMBL/GenBank/DDBJ whole genome shotgun (WGS) entry which is preliminary data.</text>
</comment>
<dbReference type="Proteomes" id="UP000814128">
    <property type="component" value="Unassembled WGS sequence"/>
</dbReference>
<organism evidence="1 2">
    <name type="scientific">Vararia minispora EC-137</name>
    <dbReference type="NCBI Taxonomy" id="1314806"/>
    <lineage>
        <taxon>Eukaryota</taxon>
        <taxon>Fungi</taxon>
        <taxon>Dikarya</taxon>
        <taxon>Basidiomycota</taxon>
        <taxon>Agaricomycotina</taxon>
        <taxon>Agaricomycetes</taxon>
        <taxon>Russulales</taxon>
        <taxon>Lachnocladiaceae</taxon>
        <taxon>Vararia</taxon>
    </lineage>
</organism>
<dbReference type="EMBL" id="MU273693">
    <property type="protein sequence ID" value="KAI0029187.1"/>
    <property type="molecule type" value="Genomic_DNA"/>
</dbReference>